<protein>
    <submittedName>
        <fullName evidence="4">Response regulator</fullName>
    </submittedName>
</protein>
<dbReference type="Pfam" id="PF00072">
    <property type="entry name" value="Response_reg"/>
    <property type="match status" value="1"/>
</dbReference>
<dbReference type="InterPro" id="IPR011006">
    <property type="entry name" value="CheY-like_superfamily"/>
</dbReference>
<dbReference type="SUPFAM" id="SSF52172">
    <property type="entry name" value="CheY-like"/>
    <property type="match status" value="1"/>
</dbReference>
<dbReference type="PANTHER" id="PTHR44591">
    <property type="entry name" value="STRESS RESPONSE REGULATOR PROTEIN 1"/>
    <property type="match status" value="1"/>
</dbReference>
<organism evidence="4 5">
    <name type="scientific">Aporhodopirellula aestuarii</name>
    <dbReference type="NCBI Taxonomy" id="2950107"/>
    <lineage>
        <taxon>Bacteria</taxon>
        <taxon>Pseudomonadati</taxon>
        <taxon>Planctomycetota</taxon>
        <taxon>Planctomycetia</taxon>
        <taxon>Pirellulales</taxon>
        <taxon>Pirellulaceae</taxon>
        <taxon>Aporhodopirellula</taxon>
    </lineage>
</organism>
<accession>A0ABT0TX57</accession>
<dbReference type="PROSITE" id="PS50110">
    <property type="entry name" value="RESPONSE_REGULATORY"/>
    <property type="match status" value="1"/>
</dbReference>
<dbReference type="SMART" id="SM00448">
    <property type="entry name" value="REC"/>
    <property type="match status" value="1"/>
</dbReference>
<feature type="modified residue" description="4-aspartylphosphate" evidence="2">
    <location>
        <position position="58"/>
    </location>
</feature>
<evidence type="ECO:0000313" key="4">
    <source>
        <dbReference type="EMBL" id="MCM2369198.1"/>
    </source>
</evidence>
<dbReference type="InterPro" id="IPR001789">
    <property type="entry name" value="Sig_transdc_resp-reg_receiver"/>
</dbReference>
<evidence type="ECO:0000313" key="5">
    <source>
        <dbReference type="Proteomes" id="UP001202961"/>
    </source>
</evidence>
<dbReference type="PANTHER" id="PTHR44591:SF23">
    <property type="entry name" value="CHEY SUBFAMILY"/>
    <property type="match status" value="1"/>
</dbReference>
<dbReference type="CDD" id="cd00156">
    <property type="entry name" value="REC"/>
    <property type="match status" value="1"/>
</dbReference>
<dbReference type="EMBL" id="JAMQBK010000004">
    <property type="protein sequence ID" value="MCM2369198.1"/>
    <property type="molecule type" value="Genomic_DNA"/>
</dbReference>
<dbReference type="Proteomes" id="UP001202961">
    <property type="component" value="Unassembled WGS sequence"/>
</dbReference>
<dbReference type="Gene3D" id="3.40.50.2300">
    <property type="match status" value="1"/>
</dbReference>
<gene>
    <name evidence="4" type="ORF">NB063_01040</name>
</gene>
<name>A0ABT0TX57_9BACT</name>
<evidence type="ECO:0000256" key="2">
    <source>
        <dbReference type="PROSITE-ProRule" id="PRU00169"/>
    </source>
</evidence>
<comment type="caution">
    <text evidence="4">The sequence shown here is derived from an EMBL/GenBank/DDBJ whole genome shotgun (WGS) entry which is preliminary data.</text>
</comment>
<reference evidence="4 5" key="1">
    <citation type="journal article" date="2022" name="Syst. Appl. Microbiol.">
        <title>Rhodopirellula aestuarii sp. nov., a novel member of the genus Rhodopirellula isolated from brackish sediments collected in the Tagus River estuary, Portugal.</title>
        <authorList>
            <person name="Vitorino I.R."/>
            <person name="Klimek D."/>
            <person name="Calusinska M."/>
            <person name="Lobo-da-Cunha A."/>
            <person name="Vasconcelos V."/>
            <person name="Lage O.M."/>
        </authorList>
    </citation>
    <scope>NUCLEOTIDE SEQUENCE [LARGE SCALE GENOMIC DNA]</scope>
    <source>
        <strain evidence="4 5">ICT_H3.1</strain>
    </source>
</reference>
<proteinExistence type="predicted"/>
<evidence type="ECO:0000256" key="1">
    <source>
        <dbReference type="ARBA" id="ARBA00022553"/>
    </source>
</evidence>
<keyword evidence="1 2" id="KW-0597">Phosphoprotein</keyword>
<keyword evidence="5" id="KW-1185">Reference proteome</keyword>
<evidence type="ECO:0000259" key="3">
    <source>
        <dbReference type="PROSITE" id="PS50110"/>
    </source>
</evidence>
<dbReference type="RefSeq" id="WP_250926872.1">
    <property type="nucleotide sequence ID" value="NZ_JAMQBK010000004.1"/>
</dbReference>
<sequence>MQSVFEGRRCVIADDVRSSREVISRWMQEIGFSISCESDGEAAWETIQQDTCDLLITDIEMPGMSGLELIRNMRADTESCVQDVPAIVVTSLLDEQVGEVVQSFGGTTVVLKPLDKAVFYQVVDRVLGHMPVSPIYESFQSEGQSASGISRSLRCLADRARSS</sequence>
<dbReference type="InterPro" id="IPR050595">
    <property type="entry name" value="Bact_response_regulator"/>
</dbReference>
<feature type="domain" description="Response regulatory" evidence="3">
    <location>
        <begin position="9"/>
        <end position="127"/>
    </location>
</feature>